<keyword evidence="2" id="KW-1185">Reference proteome</keyword>
<evidence type="ECO:0000313" key="1">
    <source>
        <dbReference type="EMBL" id="BCS90111.1"/>
    </source>
</evidence>
<gene>
    <name evidence="1" type="ORF">PSDVSF_33530</name>
</gene>
<organism evidence="1 2">
    <name type="scientific">Pseudodesulfovibrio sediminis</name>
    <dbReference type="NCBI Taxonomy" id="2810563"/>
    <lineage>
        <taxon>Bacteria</taxon>
        <taxon>Pseudomonadati</taxon>
        <taxon>Thermodesulfobacteriota</taxon>
        <taxon>Desulfovibrionia</taxon>
        <taxon>Desulfovibrionales</taxon>
        <taxon>Desulfovibrionaceae</taxon>
    </lineage>
</organism>
<evidence type="ECO:0000313" key="2">
    <source>
        <dbReference type="Proteomes" id="UP001053296"/>
    </source>
</evidence>
<reference evidence="1" key="1">
    <citation type="journal article" date="2022" name="Arch. Microbiol.">
        <title>Pseudodesulfovibrio sediminis sp. nov., a mesophilic and neutrophilic sulfate-reducing bacterium isolated from sediment of a brackish lake.</title>
        <authorList>
            <person name="Takahashi A."/>
            <person name="Kojima H."/>
            <person name="Watanabe M."/>
            <person name="Fukui M."/>
        </authorList>
    </citation>
    <scope>NUCLEOTIDE SEQUENCE</scope>
    <source>
        <strain evidence="1">SF6</strain>
    </source>
</reference>
<protein>
    <submittedName>
        <fullName evidence="1">Uncharacterized protein</fullName>
    </submittedName>
</protein>
<accession>A0ABN6EY71</accession>
<name>A0ABN6EY71_9BACT</name>
<dbReference type="EMBL" id="AP024485">
    <property type="protein sequence ID" value="BCS90111.1"/>
    <property type="molecule type" value="Genomic_DNA"/>
</dbReference>
<sequence>MSSNISQIEESIRRMTAVVRQSHAAETARSFGENPTPKIRPRGWWVLACGDMLDESSIEQRDITRNALLRETRLAGIVLPENIWVWDEDGVAQLVISTVPSLERAQILAERLKKKGLTIRIKRETF</sequence>
<proteinExistence type="predicted"/>
<dbReference type="Proteomes" id="UP001053296">
    <property type="component" value="Chromosome"/>
</dbReference>